<keyword evidence="6" id="KW-0106">Calcium</keyword>
<evidence type="ECO:0000256" key="2">
    <source>
        <dbReference type="ARBA" id="ARBA00008779"/>
    </source>
</evidence>
<dbReference type="InterPro" id="IPR017850">
    <property type="entry name" value="Alkaline_phosphatase_core_sf"/>
</dbReference>
<dbReference type="GO" id="GO:0005737">
    <property type="term" value="C:cytoplasm"/>
    <property type="evidence" value="ECO:0007669"/>
    <property type="project" value="TreeGrafter"/>
</dbReference>
<sequence>MIRNYRFATAILSVLALTPVLHVQNSYAGEIEEEKAKPKYNVLFIAVDDLNNDLGCYGNTFVKTPNIDRLAKRGVKFNRAYTQFPLCSPSRSSLLTGMRPDVTKIYELQTHFRKTLPDAVTIPQLFKNNKYYSARVGKIFHYGVPGQIGTDGLDDPISWDQRVNPKGRDKTEEALIKNLTPDRALGSALSWRASEGTDDEQTDGMIANEAIKIMTEKKSEPFFLAVGFFRPHTPYVAPKKYFDMYPVEKVPLPKEIPNDLDDVPDAALFTKPPHWGLSVDDRKEALRGYYATISFMDAQVGKVLDALDKLKLTEKTVIVLWSDHGYNVGQHGQWMKQSLFENSARVPLIFSVPGGTKGKTSARTVELLDIYPTLAELCGLTADQKLQGKSLVPLLEDPGFIWDKAAYTQVKRGQIMGRSVRNERFRYTEWDEGKAGVELYDHQKDPNEFTNLAKDNNFIITVGEMSALLKKVYPASE</sequence>
<dbReference type="InterPro" id="IPR024607">
    <property type="entry name" value="Sulfatase_CS"/>
</dbReference>
<name>A0A5R9L1T8_9BACT</name>
<evidence type="ECO:0000256" key="5">
    <source>
        <dbReference type="ARBA" id="ARBA00022801"/>
    </source>
</evidence>
<dbReference type="GO" id="GO:0046872">
    <property type="term" value="F:metal ion binding"/>
    <property type="evidence" value="ECO:0007669"/>
    <property type="project" value="UniProtKB-KW"/>
</dbReference>
<reference evidence="9 10" key="1">
    <citation type="submission" date="2019-05" db="EMBL/GenBank/DDBJ databases">
        <authorList>
            <person name="Qu J.-H."/>
        </authorList>
    </citation>
    <scope>NUCLEOTIDE SEQUENCE [LARGE SCALE GENOMIC DNA]</scope>
    <source>
        <strain evidence="9 10">T17</strain>
    </source>
</reference>
<feature type="chain" id="PRO_5024367553" evidence="7">
    <location>
        <begin position="29"/>
        <end position="477"/>
    </location>
</feature>
<feature type="signal peptide" evidence="7">
    <location>
        <begin position="1"/>
        <end position="28"/>
    </location>
</feature>
<keyword evidence="5" id="KW-0378">Hydrolase</keyword>
<dbReference type="RefSeq" id="WP_138363514.1">
    <property type="nucleotide sequence ID" value="NZ_VCEJ01000002.1"/>
</dbReference>
<dbReference type="CDD" id="cd16030">
    <property type="entry name" value="iduronate-2-sulfatase"/>
    <property type="match status" value="1"/>
</dbReference>
<dbReference type="GO" id="GO:0004423">
    <property type="term" value="F:iduronate-2-sulfatase activity"/>
    <property type="evidence" value="ECO:0007669"/>
    <property type="project" value="InterPro"/>
</dbReference>
<evidence type="ECO:0000256" key="6">
    <source>
        <dbReference type="ARBA" id="ARBA00022837"/>
    </source>
</evidence>
<evidence type="ECO:0000313" key="10">
    <source>
        <dbReference type="Proteomes" id="UP000306402"/>
    </source>
</evidence>
<dbReference type="PANTHER" id="PTHR45953:SF1">
    <property type="entry name" value="IDURONATE 2-SULFATASE"/>
    <property type="match status" value="1"/>
</dbReference>
<gene>
    <name evidence="9" type="ORF">FEN17_01300</name>
</gene>
<dbReference type="EMBL" id="VCEJ01000002">
    <property type="protein sequence ID" value="TLV02305.1"/>
    <property type="molecule type" value="Genomic_DNA"/>
</dbReference>
<dbReference type="InterPro" id="IPR035874">
    <property type="entry name" value="IDS"/>
</dbReference>
<proteinExistence type="inferred from homology"/>
<comment type="cofactor">
    <cofactor evidence="1">
        <name>Ca(2+)</name>
        <dbReference type="ChEBI" id="CHEBI:29108"/>
    </cofactor>
</comment>
<keyword evidence="10" id="KW-1185">Reference proteome</keyword>
<keyword evidence="4 7" id="KW-0732">Signal</keyword>
<dbReference type="OrthoDB" id="9763552at2"/>
<evidence type="ECO:0000256" key="1">
    <source>
        <dbReference type="ARBA" id="ARBA00001913"/>
    </source>
</evidence>
<evidence type="ECO:0000256" key="3">
    <source>
        <dbReference type="ARBA" id="ARBA00022723"/>
    </source>
</evidence>
<dbReference type="AlphaFoldDB" id="A0A5R9L1T8"/>
<dbReference type="Proteomes" id="UP000306402">
    <property type="component" value="Unassembled WGS sequence"/>
</dbReference>
<dbReference type="PANTHER" id="PTHR45953">
    <property type="entry name" value="IDURONATE 2-SULFATASE"/>
    <property type="match status" value="1"/>
</dbReference>
<dbReference type="PROSITE" id="PS00523">
    <property type="entry name" value="SULFATASE_1"/>
    <property type="match status" value="1"/>
</dbReference>
<protein>
    <submittedName>
        <fullName evidence="9">Sulfatase</fullName>
    </submittedName>
</protein>
<feature type="domain" description="Sulfatase N-terminal" evidence="8">
    <location>
        <begin position="41"/>
        <end position="379"/>
    </location>
</feature>
<accession>A0A5R9L1T8</accession>
<comment type="caution">
    <text evidence="9">The sequence shown here is derived from an EMBL/GenBank/DDBJ whole genome shotgun (WGS) entry which is preliminary data.</text>
</comment>
<evidence type="ECO:0000259" key="8">
    <source>
        <dbReference type="Pfam" id="PF00884"/>
    </source>
</evidence>
<evidence type="ECO:0000256" key="7">
    <source>
        <dbReference type="SAM" id="SignalP"/>
    </source>
</evidence>
<comment type="similarity">
    <text evidence="2">Belongs to the sulfatase family.</text>
</comment>
<evidence type="ECO:0000256" key="4">
    <source>
        <dbReference type="ARBA" id="ARBA00022729"/>
    </source>
</evidence>
<keyword evidence="3" id="KW-0479">Metal-binding</keyword>
<dbReference type="SUPFAM" id="SSF53649">
    <property type="entry name" value="Alkaline phosphatase-like"/>
    <property type="match status" value="1"/>
</dbReference>
<organism evidence="9 10">
    <name type="scientific">Dyadobacter luticola</name>
    <dbReference type="NCBI Taxonomy" id="1979387"/>
    <lineage>
        <taxon>Bacteria</taxon>
        <taxon>Pseudomonadati</taxon>
        <taxon>Bacteroidota</taxon>
        <taxon>Cytophagia</taxon>
        <taxon>Cytophagales</taxon>
        <taxon>Spirosomataceae</taxon>
        <taxon>Dyadobacter</taxon>
    </lineage>
</organism>
<dbReference type="Gene3D" id="3.40.720.10">
    <property type="entry name" value="Alkaline Phosphatase, subunit A"/>
    <property type="match status" value="1"/>
</dbReference>
<evidence type="ECO:0000313" key="9">
    <source>
        <dbReference type="EMBL" id="TLV02305.1"/>
    </source>
</evidence>
<dbReference type="InterPro" id="IPR000917">
    <property type="entry name" value="Sulfatase_N"/>
</dbReference>
<dbReference type="Pfam" id="PF00884">
    <property type="entry name" value="Sulfatase"/>
    <property type="match status" value="1"/>
</dbReference>